<dbReference type="RefSeq" id="WP_097075983.1">
    <property type="nucleotide sequence ID" value="NZ_OBMR01000004.1"/>
</dbReference>
<name>A0A285RW60_9FIRM</name>
<dbReference type="EMBL" id="OBMR01000004">
    <property type="protein sequence ID" value="SOB98407.1"/>
    <property type="molecule type" value="Genomic_DNA"/>
</dbReference>
<dbReference type="AlphaFoldDB" id="A0A285RW60"/>
<protein>
    <submittedName>
        <fullName evidence="1">Uncharacterized protein</fullName>
    </submittedName>
</protein>
<evidence type="ECO:0000313" key="1">
    <source>
        <dbReference type="EMBL" id="SOB98407.1"/>
    </source>
</evidence>
<dbReference type="Proteomes" id="UP000219563">
    <property type="component" value="Unassembled WGS sequence"/>
</dbReference>
<proteinExistence type="predicted"/>
<reference evidence="1 2" key="1">
    <citation type="submission" date="2017-08" db="EMBL/GenBank/DDBJ databases">
        <authorList>
            <person name="de Groot N.N."/>
        </authorList>
    </citation>
    <scope>NUCLEOTIDE SEQUENCE [LARGE SCALE GENOMIC DNA]</scope>
    <source>
        <strain evidence="1 2">DSM 9787</strain>
    </source>
</reference>
<accession>A0A285RW60</accession>
<evidence type="ECO:0000313" key="2">
    <source>
        <dbReference type="Proteomes" id="UP000219563"/>
    </source>
</evidence>
<organism evidence="1 2">
    <name type="scientific">Pseudobutyrivibrio ruminis DSM 9787</name>
    <dbReference type="NCBI Taxonomy" id="1123011"/>
    <lineage>
        <taxon>Bacteria</taxon>
        <taxon>Bacillati</taxon>
        <taxon>Bacillota</taxon>
        <taxon>Clostridia</taxon>
        <taxon>Lachnospirales</taxon>
        <taxon>Lachnospiraceae</taxon>
        <taxon>Pseudobutyrivibrio</taxon>
    </lineage>
</organism>
<gene>
    <name evidence="1" type="ORF">SAMN02910411_1445</name>
</gene>
<sequence>MMYPFLTLADETEITHSEMKPDGTVKVYIETPDENDGFHNAVCWLPEYRWEDINGYSDEEIEEYKELIKNNAHLIMEFSTKGGFKNASGF</sequence>